<evidence type="ECO:0000313" key="16">
    <source>
        <dbReference type="Proteomes" id="UP000475862"/>
    </source>
</evidence>
<comment type="catalytic activity">
    <reaction evidence="10">
        <text>L-seryl-[protein] + ATP = O-phospho-L-seryl-[protein] + ADP + H(+)</text>
        <dbReference type="Rhea" id="RHEA:17989"/>
        <dbReference type="Rhea" id="RHEA-COMP:9863"/>
        <dbReference type="Rhea" id="RHEA-COMP:11604"/>
        <dbReference type="ChEBI" id="CHEBI:15378"/>
        <dbReference type="ChEBI" id="CHEBI:29999"/>
        <dbReference type="ChEBI" id="CHEBI:30616"/>
        <dbReference type="ChEBI" id="CHEBI:83421"/>
        <dbReference type="ChEBI" id="CHEBI:456216"/>
        <dbReference type="EC" id="2.7.11.1"/>
    </reaction>
</comment>
<dbReference type="EC" id="2.7.11.1" evidence="2"/>
<feature type="binding site" evidence="11">
    <location>
        <position position="110"/>
    </location>
    <ligand>
        <name>ATP</name>
        <dbReference type="ChEBI" id="CHEBI:30616"/>
    </ligand>
</feature>
<feature type="domain" description="AGC-kinase C-terminal" evidence="14">
    <location>
        <begin position="340"/>
        <end position="412"/>
    </location>
</feature>
<dbReference type="InterPro" id="IPR000961">
    <property type="entry name" value="AGC-kinase_C"/>
</dbReference>
<evidence type="ECO:0000256" key="2">
    <source>
        <dbReference type="ARBA" id="ARBA00012513"/>
    </source>
</evidence>
<dbReference type="SMART" id="SM00220">
    <property type="entry name" value="S_TKc"/>
    <property type="match status" value="1"/>
</dbReference>
<dbReference type="PROSITE" id="PS51285">
    <property type="entry name" value="AGC_KINASE_CTER"/>
    <property type="match status" value="1"/>
</dbReference>
<feature type="domain" description="Protein kinase" evidence="13">
    <location>
        <begin position="78"/>
        <end position="339"/>
    </location>
</feature>
<reference evidence="15 16" key="1">
    <citation type="submission" date="2019-08" db="EMBL/GenBank/DDBJ databases">
        <title>The genome of the soybean aphid Biotype 1, its phylome, world population structure and adaptation to the North American continent.</title>
        <authorList>
            <person name="Giordano R."/>
            <person name="Donthu R.K."/>
            <person name="Hernandez A.G."/>
            <person name="Wright C.L."/>
            <person name="Zimin A.V."/>
        </authorList>
    </citation>
    <scope>NUCLEOTIDE SEQUENCE [LARGE SCALE GENOMIC DNA]</scope>
    <source>
        <tissue evidence="15">Whole aphids</tissue>
    </source>
</reference>
<dbReference type="InterPro" id="IPR011009">
    <property type="entry name" value="Kinase-like_dom_sf"/>
</dbReference>
<name>A0A6G0U7M5_APHGL</name>
<evidence type="ECO:0000259" key="13">
    <source>
        <dbReference type="PROSITE" id="PS50011"/>
    </source>
</evidence>
<dbReference type="AlphaFoldDB" id="A0A6G0U7M5"/>
<protein>
    <recommendedName>
        <fullName evidence="2">non-specific serine/threonine protein kinase</fullName>
        <ecNumber evidence="2">2.7.11.1</ecNumber>
    </recommendedName>
</protein>
<evidence type="ECO:0000256" key="10">
    <source>
        <dbReference type="ARBA" id="ARBA00048679"/>
    </source>
</evidence>
<evidence type="ECO:0000256" key="3">
    <source>
        <dbReference type="ARBA" id="ARBA00022527"/>
    </source>
</evidence>
<dbReference type="EMBL" id="VYZN01000001">
    <property type="protein sequence ID" value="KAE9544953.1"/>
    <property type="molecule type" value="Genomic_DNA"/>
</dbReference>
<evidence type="ECO:0000256" key="1">
    <source>
        <dbReference type="ARBA" id="ARBA00009804"/>
    </source>
</evidence>
<proteinExistence type="inferred from homology"/>
<dbReference type="Gene3D" id="1.10.510.10">
    <property type="entry name" value="Transferase(Phosphotransferase) domain 1"/>
    <property type="match status" value="1"/>
</dbReference>
<dbReference type="InterPro" id="IPR000719">
    <property type="entry name" value="Prot_kinase_dom"/>
</dbReference>
<evidence type="ECO:0000256" key="4">
    <source>
        <dbReference type="ARBA" id="ARBA00022553"/>
    </source>
</evidence>
<comment type="similarity">
    <text evidence="1">Belongs to the protein kinase superfamily. AGC Ser/Thr protein kinase family. S6 kinase subfamily.</text>
</comment>
<dbReference type="InterPro" id="IPR008271">
    <property type="entry name" value="Ser/Thr_kinase_AS"/>
</dbReference>
<evidence type="ECO:0000256" key="11">
    <source>
        <dbReference type="PROSITE-ProRule" id="PRU10141"/>
    </source>
</evidence>
<evidence type="ECO:0000256" key="5">
    <source>
        <dbReference type="ARBA" id="ARBA00022679"/>
    </source>
</evidence>
<evidence type="ECO:0000256" key="6">
    <source>
        <dbReference type="ARBA" id="ARBA00022741"/>
    </source>
</evidence>
<dbReference type="InterPro" id="IPR017441">
    <property type="entry name" value="Protein_kinase_ATP_BS"/>
</dbReference>
<keyword evidence="8 11" id="KW-0067">ATP-binding</keyword>
<dbReference type="GO" id="GO:0004674">
    <property type="term" value="F:protein serine/threonine kinase activity"/>
    <property type="evidence" value="ECO:0007669"/>
    <property type="project" value="UniProtKB-KW"/>
</dbReference>
<dbReference type="PROSITE" id="PS00108">
    <property type="entry name" value="PROTEIN_KINASE_ST"/>
    <property type="match status" value="1"/>
</dbReference>
<feature type="compositionally biased region" description="Polar residues" evidence="12">
    <location>
        <begin position="521"/>
        <end position="534"/>
    </location>
</feature>
<organism evidence="15 16">
    <name type="scientific">Aphis glycines</name>
    <name type="common">Soybean aphid</name>
    <dbReference type="NCBI Taxonomy" id="307491"/>
    <lineage>
        <taxon>Eukaryota</taxon>
        <taxon>Metazoa</taxon>
        <taxon>Ecdysozoa</taxon>
        <taxon>Arthropoda</taxon>
        <taxon>Hexapoda</taxon>
        <taxon>Insecta</taxon>
        <taxon>Pterygota</taxon>
        <taxon>Neoptera</taxon>
        <taxon>Paraneoptera</taxon>
        <taxon>Hemiptera</taxon>
        <taxon>Sternorrhyncha</taxon>
        <taxon>Aphidomorpha</taxon>
        <taxon>Aphidoidea</taxon>
        <taxon>Aphididae</taxon>
        <taxon>Aphidini</taxon>
        <taxon>Aphis</taxon>
        <taxon>Aphis</taxon>
    </lineage>
</organism>
<dbReference type="Pfam" id="PF00433">
    <property type="entry name" value="Pkinase_C"/>
    <property type="match status" value="1"/>
</dbReference>
<evidence type="ECO:0000256" key="9">
    <source>
        <dbReference type="ARBA" id="ARBA00047899"/>
    </source>
</evidence>
<evidence type="ECO:0000256" key="8">
    <source>
        <dbReference type="ARBA" id="ARBA00022840"/>
    </source>
</evidence>
<keyword evidence="3" id="KW-0723">Serine/threonine-protein kinase</keyword>
<keyword evidence="5" id="KW-0808">Transferase</keyword>
<dbReference type="CDD" id="cd05584">
    <property type="entry name" value="STKc_p70S6K"/>
    <property type="match status" value="1"/>
</dbReference>
<dbReference type="PROSITE" id="PS00107">
    <property type="entry name" value="PROTEIN_KINASE_ATP"/>
    <property type="match status" value="1"/>
</dbReference>
<keyword evidence="16" id="KW-1185">Reference proteome</keyword>
<keyword evidence="6 11" id="KW-0547">Nucleotide-binding</keyword>
<dbReference type="OrthoDB" id="63267at2759"/>
<evidence type="ECO:0000256" key="7">
    <source>
        <dbReference type="ARBA" id="ARBA00022777"/>
    </source>
</evidence>
<accession>A0A6G0U7M5</accession>
<dbReference type="InterPro" id="IPR017892">
    <property type="entry name" value="Pkinase_C"/>
</dbReference>
<dbReference type="PANTHER" id="PTHR24351">
    <property type="entry name" value="RIBOSOMAL PROTEIN S6 KINASE"/>
    <property type="match status" value="1"/>
</dbReference>
<evidence type="ECO:0000259" key="14">
    <source>
        <dbReference type="PROSITE" id="PS51285"/>
    </source>
</evidence>
<dbReference type="GO" id="GO:0005524">
    <property type="term" value="F:ATP binding"/>
    <property type="evidence" value="ECO:0007669"/>
    <property type="project" value="UniProtKB-UniRule"/>
</dbReference>
<dbReference type="Proteomes" id="UP000475862">
    <property type="component" value="Unassembled WGS sequence"/>
</dbReference>
<dbReference type="SMART" id="SM00133">
    <property type="entry name" value="S_TK_X"/>
    <property type="match status" value="1"/>
</dbReference>
<dbReference type="Gene3D" id="3.30.200.20">
    <property type="entry name" value="Phosphorylase Kinase, domain 1"/>
    <property type="match status" value="1"/>
</dbReference>
<dbReference type="SUPFAM" id="SSF56112">
    <property type="entry name" value="Protein kinase-like (PK-like)"/>
    <property type="match status" value="1"/>
</dbReference>
<sequence>MADAVVFDLELQNNEAQSANGPKNNSDSDDEVLEIEEACYAQEPNIYEYDEKSSDVETLKLSDRTVNSTKEKLTPDCFEILKVLGKGGYGKVFQVRKKTGNDTNQVFAMKVLRKATIVRNSKDMAHTKAERNILEAVKHPFIVSLFYAFQTNGKLYLILEYLSGGELFMHLEREGIFLEDTACFYLAEIIIAIQHLHSQGIVYRDLKPENVLLDQDGHLKLTDFGLCKEHVHGVSVTHTFCGTIEYMAPEILTRSGHGKPVDWWSLGALMFDMLTGTPPFSADNRKKTIEKILRGKLIMPPYVSPEAKDLMRKLLKRQVSHRLGSGVNQGEDIRNHRFFQKIVWKDIINRTCEAPYKPKLNGADDTTQFDSRFTNQLPVDSPVEDSFMPHDNDEFKFDGFTYIAPSLLDTLGTSSSRDHALNTNQNYKTEEIEKPMDDEDVFHKNVMPKKQKLETRIHKSTPTPMSQTVMCDSKRSTEQFQRGVLHVPRNLNPFSDFEPIASTCAQLSATRIDEEMETDKSSSPSPYPNVSRSNPVPVYQPRIVQASTTNHREIDQSRLFDACARPFNNHSARKPYRPHVLTTVNSNNFLNQNQDEMMEVASTSSIPAQI</sequence>
<dbReference type="Pfam" id="PF00069">
    <property type="entry name" value="Pkinase"/>
    <property type="match status" value="1"/>
</dbReference>
<comment type="caution">
    <text evidence="15">The sequence shown here is derived from an EMBL/GenBank/DDBJ whole genome shotgun (WGS) entry which is preliminary data.</text>
</comment>
<dbReference type="FunFam" id="1.10.510.10:FF:000092">
    <property type="entry name" value="Ribosomal protein S6 kinase"/>
    <property type="match status" value="1"/>
</dbReference>
<evidence type="ECO:0000256" key="12">
    <source>
        <dbReference type="SAM" id="MobiDB-lite"/>
    </source>
</evidence>
<evidence type="ECO:0000313" key="15">
    <source>
        <dbReference type="EMBL" id="KAE9544953.1"/>
    </source>
</evidence>
<dbReference type="FunFam" id="3.30.200.20:FF:000686">
    <property type="entry name" value="Ribosomal protein S6 kinase"/>
    <property type="match status" value="1"/>
</dbReference>
<dbReference type="PROSITE" id="PS50011">
    <property type="entry name" value="PROTEIN_KINASE_DOM"/>
    <property type="match status" value="1"/>
</dbReference>
<feature type="region of interest" description="Disordered" evidence="12">
    <location>
        <begin position="512"/>
        <end position="536"/>
    </location>
</feature>
<gene>
    <name evidence="15" type="ORF">AGLY_000496</name>
</gene>
<keyword evidence="4" id="KW-0597">Phosphoprotein</keyword>
<comment type="catalytic activity">
    <reaction evidence="9">
        <text>L-threonyl-[protein] + ATP = O-phospho-L-threonyl-[protein] + ADP + H(+)</text>
        <dbReference type="Rhea" id="RHEA:46608"/>
        <dbReference type="Rhea" id="RHEA-COMP:11060"/>
        <dbReference type="Rhea" id="RHEA-COMP:11605"/>
        <dbReference type="ChEBI" id="CHEBI:15378"/>
        <dbReference type="ChEBI" id="CHEBI:30013"/>
        <dbReference type="ChEBI" id="CHEBI:30616"/>
        <dbReference type="ChEBI" id="CHEBI:61977"/>
        <dbReference type="ChEBI" id="CHEBI:456216"/>
        <dbReference type="EC" id="2.7.11.1"/>
    </reaction>
</comment>
<keyword evidence="7" id="KW-0418">Kinase</keyword>